<dbReference type="InterPro" id="IPR036249">
    <property type="entry name" value="Thioredoxin-like_sf"/>
</dbReference>
<evidence type="ECO:0000256" key="2">
    <source>
        <dbReference type="ARBA" id="ARBA00022748"/>
    </source>
</evidence>
<dbReference type="InterPro" id="IPR013766">
    <property type="entry name" value="Thioredoxin_domain"/>
</dbReference>
<feature type="transmembrane region" description="Helical" evidence="4">
    <location>
        <begin position="5"/>
        <end position="23"/>
    </location>
</feature>
<reference evidence="6 7" key="1">
    <citation type="submission" date="2019-05" db="EMBL/GenBank/DDBJ databases">
        <title>The metagenome of a microbial culture collection derived from dairy environment covers the genomic content of the human microbiome.</title>
        <authorList>
            <person name="Roder T."/>
            <person name="Wuthrich D."/>
            <person name="Sattari Z."/>
            <person name="Von Ah U."/>
            <person name="Bar C."/>
            <person name="Ronchi F."/>
            <person name="Macpherson A.J."/>
            <person name="Ganal-Vonarburg S.C."/>
            <person name="Bruggmann R."/>
            <person name="Vergeres G."/>
        </authorList>
    </citation>
    <scope>NUCLEOTIDE SEQUENCE [LARGE SCALE GENOMIC DNA]</scope>
    <source>
        <strain evidence="6 7">FAM 24227</strain>
    </source>
</reference>
<evidence type="ECO:0000256" key="4">
    <source>
        <dbReference type="SAM" id="Phobius"/>
    </source>
</evidence>
<dbReference type="EMBL" id="VBSP01000038">
    <property type="protein sequence ID" value="TLQ40113.1"/>
    <property type="molecule type" value="Genomic_DNA"/>
</dbReference>
<gene>
    <name evidence="6" type="ORF">FEZ33_09385</name>
</gene>
<organism evidence="6 7">
    <name type="scientific">Ruoffia tabacinasalis</name>
    <dbReference type="NCBI Taxonomy" id="87458"/>
    <lineage>
        <taxon>Bacteria</taxon>
        <taxon>Bacillati</taxon>
        <taxon>Bacillota</taxon>
        <taxon>Bacilli</taxon>
        <taxon>Lactobacillales</taxon>
        <taxon>Aerococcaceae</taxon>
        <taxon>Ruoffia</taxon>
    </lineage>
</organism>
<dbReference type="InterPro" id="IPR050553">
    <property type="entry name" value="Thioredoxin_ResA/DsbE_sf"/>
</dbReference>
<comment type="subcellular location">
    <subcellularLocation>
        <location evidence="1">Cell envelope</location>
    </subcellularLocation>
</comment>
<accession>A0A5R9DY73</accession>
<feature type="domain" description="Thioredoxin" evidence="5">
    <location>
        <begin position="78"/>
        <end position="219"/>
    </location>
</feature>
<proteinExistence type="predicted"/>
<dbReference type="Gene3D" id="3.40.30.10">
    <property type="entry name" value="Glutaredoxin"/>
    <property type="match status" value="1"/>
</dbReference>
<dbReference type="SUPFAM" id="SSF52833">
    <property type="entry name" value="Thioredoxin-like"/>
    <property type="match status" value="1"/>
</dbReference>
<evidence type="ECO:0000256" key="3">
    <source>
        <dbReference type="SAM" id="MobiDB-lite"/>
    </source>
</evidence>
<dbReference type="OrthoDB" id="25753at2"/>
<protein>
    <submittedName>
        <fullName evidence="6">TlpA family protein disulfide reductase</fullName>
    </submittedName>
</protein>
<evidence type="ECO:0000313" key="6">
    <source>
        <dbReference type="EMBL" id="TLQ40113.1"/>
    </source>
</evidence>
<dbReference type="CDD" id="cd02966">
    <property type="entry name" value="TlpA_like_family"/>
    <property type="match status" value="1"/>
</dbReference>
<sequence length="219" mass="24175">MKKIYLYLIGFVALFAVAFIIYLSNLDSPAVSEDLTEEHLVVESVESVESSSESEEAPTNSTSVSEVSEESVESESESQLVWKGPSTTYADSDGDIIRLSQNLGKPTIVNIWASWCPPCRDEMPYFETSYQEHGSDINFVMLNALESRPTETKQAALEFADEMNLSMPIYFDNNASNQIEFAANMLPLTALLDADGEVIEVVRGQVSPAKLKQLIAKVS</sequence>
<dbReference type="InterPro" id="IPR013740">
    <property type="entry name" value="Redoxin"/>
</dbReference>
<dbReference type="PANTHER" id="PTHR42852:SF17">
    <property type="entry name" value="THIOREDOXIN-LIKE PROTEIN HI_1115"/>
    <property type="match status" value="1"/>
</dbReference>
<dbReference type="GO" id="GO:0017004">
    <property type="term" value="P:cytochrome complex assembly"/>
    <property type="evidence" value="ECO:0007669"/>
    <property type="project" value="UniProtKB-KW"/>
</dbReference>
<dbReference type="GO" id="GO:0016491">
    <property type="term" value="F:oxidoreductase activity"/>
    <property type="evidence" value="ECO:0007669"/>
    <property type="project" value="InterPro"/>
</dbReference>
<feature type="region of interest" description="Disordered" evidence="3">
    <location>
        <begin position="44"/>
        <end position="86"/>
    </location>
</feature>
<evidence type="ECO:0000259" key="5">
    <source>
        <dbReference type="PROSITE" id="PS51352"/>
    </source>
</evidence>
<keyword evidence="4" id="KW-0812">Transmembrane</keyword>
<keyword evidence="4" id="KW-0472">Membrane</keyword>
<dbReference type="Proteomes" id="UP000306420">
    <property type="component" value="Unassembled WGS sequence"/>
</dbReference>
<name>A0A5R9DY73_9LACT</name>
<keyword evidence="4" id="KW-1133">Transmembrane helix</keyword>
<evidence type="ECO:0000256" key="1">
    <source>
        <dbReference type="ARBA" id="ARBA00004196"/>
    </source>
</evidence>
<feature type="compositionally biased region" description="Acidic residues" evidence="3">
    <location>
        <begin position="67"/>
        <end position="76"/>
    </location>
</feature>
<dbReference type="PANTHER" id="PTHR42852">
    <property type="entry name" value="THIOL:DISULFIDE INTERCHANGE PROTEIN DSBE"/>
    <property type="match status" value="1"/>
</dbReference>
<dbReference type="PROSITE" id="PS51352">
    <property type="entry name" value="THIOREDOXIN_2"/>
    <property type="match status" value="1"/>
</dbReference>
<keyword evidence="2" id="KW-0201">Cytochrome c-type biogenesis</keyword>
<dbReference type="Pfam" id="PF08534">
    <property type="entry name" value="Redoxin"/>
    <property type="match status" value="1"/>
</dbReference>
<dbReference type="RefSeq" id="WP_138405126.1">
    <property type="nucleotide sequence ID" value="NZ_VBSP01000038.1"/>
</dbReference>
<evidence type="ECO:0000313" key="7">
    <source>
        <dbReference type="Proteomes" id="UP000306420"/>
    </source>
</evidence>
<dbReference type="InterPro" id="IPR017937">
    <property type="entry name" value="Thioredoxin_CS"/>
</dbReference>
<comment type="caution">
    <text evidence="6">The sequence shown here is derived from an EMBL/GenBank/DDBJ whole genome shotgun (WGS) entry which is preliminary data.</text>
</comment>
<dbReference type="GO" id="GO:0030313">
    <property type="term" value="C:cell envelope"/>
    <property type="evidence" value="ECO:0007669"/>
    <property type="project" value="UniProtKB-SubCell"/>
</dbReference>
<dbReference type="PROSITE" id="PS00194">
    <property type="entry name" value="THIOREDOXIN_1"/>
    <property type="match status" value="1"/>
</dbReference>
<dbReference type="AlphaFoldDB" id="A0A5R9DY73"/>